<dbReference type="InterPro" id="IPR020568">
    <property type="entry name" value="Ribosomal_Su5_D2-typ_SF"/>
</dbReference>
<comment type="subcellular location">
    <subcellularLocation>
        <location evidence="1">Mitochondrion</location>
    </subcellularLocation>
</comment>
<dbReference type="InterPro" id="IPR014721">
    <property type="entry name" value="Ribsml_uS5_D2-typ_fold_subgr"/>
</dbReference>
<proteinExistence type="inferred from homology"/>
<keyword evidence="5" id="KW-0496">Mitochondrion</keyword>
<dbReference type="PANTHER" id="PTHR21569">
    <property type="entry name" value="RIBOSOMAL PROTEIN S9"/>
    <property type="match status" value="1"/>
</dbReference>
<evidence type="ECO:0000256" key="3">
    <source>
        <dbReference type="ARBA" id="ARBA00022946"/>
    </source>
</evidence>
<dbReference type="Gene3D" id="3.30.230.10">
    <property type="match status" value="1"/>
</dbReference>
<dbReference type="FunFam" id="3.30.230.10:FF:000035">
    <property type="entry name" value="28S ribosomal protein S9, mitochondrial"/>
    <property type="match status" value="1"/>
</dbReference>
<evidence type="ECO:0000256" key="6">
    <source>
        <dbReference type="ARBA" id="ARBA00023274"/>
    </source>
</evidence>
<dbReference type="GO" id="GO:0005743">
    <property type="term" value="C:mitochondrial inner membrane"/>
    <property type="evidence" value="ECO:0007669"/>
    <property type="project" value="UniProtKB-ARBA"/>
</dbReference>
<dbReference type="AlphaFoldDB" id="A0A6P4IT04"/>
<gene>
    <name evidence="10" type="primary">mRpS9</name>
</gene>
<dbReference type="OrthoDB" id="10254627at2759"/>
<evidence type="ECO:0000313" key="9">
    <source>
        <dbReference type="Proteomes" id="UP001652661"/>
    </source>
</evidence>
<dbReference type="GO" id="GO:0003723">
    <property type="term" value="F:RNA binding"/>
    <property type="evidence" value="ECO:0007669"/>
    <property type="project" value="TreeGrafter"/>
</dbReference>
<evidence type="ECO:0000256" key="1">
    <source>
        <dbReference type="ARBA" id="ARBA00004173"/>
    </source>
</evidence>
<comment type="similarity">
    <text evidence="2">Belongs to the universal ribosomal protein uS9 family.</text>
</comment>
<evidence type="ECO:0000256" key="4">
    <source>
        <dbReference type="ARBA" id="ARBA00022980"/>
    </source>
</evidence>
<keyword evidence="9" id="KW-1185">Reference proteome</keyword>
<dbReference type="GO" id="GO:0005763">
    <property type="term" value="C:mitochondrial small ribosomal subunit"/>
    <property type="evidence" value="ECO:0007669"/>
    <property type="project" value="TreeGrafter"/>
</dbReference>
<reference evidence="10" key="1">
    <citation type="submission" date="2025-08" db="UniProtKB">
        <authorList>
            <consortium name="RefSeq"/>
        </authorList>
    </citation>
    <scope>IDENTIFICATION</scope>
    <source>
        <strain evidence="10">14028-0561.14</strain>
        <tissue evidence="10">Whole fly</tissue>
    </source>
</reference>
<evidence type="ECO:0000256" key="2">
    <source>
        <dbReference type="ARBA" id="ARBA00005251"/>
    </source>
</evidence>
<protein>
    <recommendedName>
        <fullName evidence="7">Small ribosomal subunit protein uS9m</fullName>
    </recommendedName>
    <alternativeName>
        <fullName evidence="8">28S ribosomal protein S9, mitochondrial</fullName>
    </alternativeName>
</protein>
<evidence type="ECO:0000256" key="5">
    <source>
        <dbReference type="ARBA" id="ARBA00023128"/>
    </source>
</evidence>
<keyword evidence="6" id="KW-0687">Ribonucleoprotein</keyword>
<evidence type="ECO:0000256" key="7">
    <source>
        <dbReference type="ARBA" id="ARBA00039318"/>
    </source>
</evidence>
<sequence>MALRVFSLNLVKTNRNLLQNGFKSPAPPTGHMAPAASFATEVTVQAAPAAVQKQKVSKAMRAYLKRANEHDEFMKTQHLEFQIGKRHLANMMGADAETFTQEDVDEAISYLFPSGLYDPKARPAMKSPDVVFPARKAAEFDETGRPFHSLFYTGKPNFFQLLHDIVEETNKLADLEERMLRRGNKPDENQKLEIDGFHLLPKDQLELLLVESIADIEYSNFCNSMDRLIASPYAYKSKTFIERFLKPLMDQSNQLEVPKPKIDGEGRQYITTYECLRKTARADVTVRLPGTGKISINGKNISYFEDENCREQLLFPLQFSELLGKVDVEANVEGGGPSGQAGAIRWGIAMSLRSFVDQEMIESMRLAGLLTRDYRRRERKKFGQEGARRKYTWKKR</sequence>
<dbReference type="SUPFAM" id="SSF54211">
    <property type="entry name" value="Ribosomal protein S5 domain 2-like"/>
    <property type="match status" value="1"/>
</dbReference>
<dbReference type="Proteomes" id="UP001652661">
    <property type="component" value="Chromosome 3R"/>
</dbReference>
<keyword evidence="4" id="KW-0689">Ribosomal protein</keyword>
<dbReference type="GO" id="GO:0006412">
    <property type="term" value="P:translation"/>
    <property type="evidence" value="ECO:0007669"/>
    <property type="project" value="InterPro"/>
</dbReference>
<dbReference type="GO" id="GO:0003735">
    <property type="term" value="F:structural constituent of ribosome"/>
    <property type="evidence" value="ECO:0007669"/>
    <property type="project" value="InterPro"/>
</dbReference>
<dbReference type="PANTHER" id="PTHR21569:SF1">
    <property type="entry name" value="SMALL RIBOSOMAL SUBUNIT PROTEIN US9M"/>
    <property type="match status" value="1"/>
</dbReference>
<organism evidence="9 10">
    <name type="scientific">Drosophila kikkawai</name>
    <name type="common">Fruit fly</name>
    <dbReference type="NCBI Taxonomy" id="30033"/>
    <lineage>
        <taxon>Eukaryota</taxon>
        <taxon>Metazoa</taxon>
        <taxon>Ecdysozoa</taxon>
        <taxon>Arthropoda</taxon>
        <taxon>Hexapoda</taxon>
        <taxon>Insecta</taxon>
        <taxon>Pterygota</taxon>
        <taxon>Neoptera</taxon>
        <taxon>Endopterygota</taxon>
        <taxon>Diptera</taxon>
        <taxon>Brachycera</taxon>
        <taxon>Muscomorpha</taxon>
        <taxon>Ephydroidea</taxon>
        <taxon>Drosophilidae</taxon>
        <taxon>Drosophila</taxon>
        <taxon>Sophophora</taxon>
    </lineage>
</organism>
<evidence type="ECO:0000313" key="10">
    <source>
        <dbReference type="RefSeq" id="XP_017031670.1"/>
    </source>
</evidence>
<dbReference type="Pfam" id="PF00380">
    <property type="entry name" value="Ribosomal_S9"/>
    <property type="match status" value="1"/>
</dbReference>
<evidence type="ECO:0000256" key="8">
    <source>
        <dbReference type="ARBA" id="ARBA00076042"/>
    </source>
</evidence>
<dbReference type="InterPro" id="IPR000754">
    <property type="entry name" value="Ribosomal_uS9"/>
</dbReference>
<dbReference type="RefSeq" id="XP_017031670.1">
    <property type="nucleotide sequence ID" value="XM_017176181.3"/>
</dbReference>
<keyword evidence="3" id="KW-0809">Transit peptide</keyword>
<name>A0A6P4IT04_DROKI</name>
<accession>A0A6P4IT04</accession>